<evidence type="ECO:0000313" key="3">
    <source>
        <dbReference type="EMBL" id="KAF4462382.1"/>
    </source>
</evidence>
<keyword evidence="1" id="KW-0175">Coiled coil</keyword>
<gene>
    <name evidence="3" type="ORF">FALBO_10811</name>
</gene>
<protein>
    <submittedName>
        <fullName evidence="3">Uncharacterized protein</fullName>
    </submittedName>
</protein>
<accession>A0A8H4L3Q9</accession>
<organism evidence="3 4">
    <name type="scientific">Fusarium albosuccineum</name>
    <dbReference type="NCBI Taxonomy" id="1237068"/>
    <lineage>
        <taxon>Eukaryota</taxon>
        <taxon>Fungi</taxon>
        <taxon>Dikarya</taxon>
        <taxon>Ascomycota</taxon>
        <taxon>Pezizomycotina</taxon>
        <taxon>Sordariomycetes</taxon>
        <taxon>Hypocreomycetidae</taxon>
        <taxon>Hypocreales</taxon>
        <taxon>Nectriaceae</taxon>
        <taxon>Fusarium</taxon>
        <taxon>Fusarium decemcellulare species complex</taxon>
    </lineage>
</organism>
<name>A0A8H4L3Q9_9HYPO</name>
<evidence type="ECO:0000256" key="1">
    <source>
        <dbReference type="SAM" id="Coils"/>
    </source>
</evidence>
<dbReference type="EMBL" id="JAADYS010001544">
    <property type="protein sequence ID" value="KAF4462382.1"/>
    <property type="molecule type" value="Genomic_DNA"/>
</dbReference>
<keyword evidence="4" id="KW-1185">Reference proteome</keyword>
<evidence type="ECO:0000256" key="2">
    <source>
        <dbReference type="SAM" id="MobiDB-lite"/>
    </source>
</evidence>
<proteinExistence type="predicted"/>
<evidence type="ECO:0000313" key="4">
    <source>
        <dbReference type="Proteomes" id="UP000554235"/>
    </source>
</evidence>
<feature type="region of interest" description="Disordered" evidence="2">
    <location>
        <begin position="1"/>
        <end position="55"/>
    </location>
</feature>
<sequence length="446" mass="50061">MSSHHPTGRPTTRQQTARSNTATAVPDHPPSEPALGPHENAHAQGYGSFHQPGTLRNGTLLQEQQQDMSSFLQAIDSRFEAQRSGFHHMAEQCLTQVCTTLENGVKHLFGSHLTSQIAQLEGQLQASAQEKEQLQSQNKLLANKNQNLERQLQESNKKLAKALEERDEQRRLADGSTLADPSKATDDVVQSKWKQLDYNIRSLAKALAKLPAVRPEEEHVKRRFRGFSVHWCKQLCNEDYREFIIHRYIWYLVDGKLFDGTGGIWCGADGQAFKTMREHIVECLPPVEASQHASMSLAQGARWVVQGSAILEYIWAPNQKALDHLLNLETKRLMSLCQIPAADTTKIGNQILNELQAIVDVALELDQIFMRSKAFLILRWPDASKTSQGALRYDPASMDAVGWDNDLCSESEVELVLSPVLWKIGNADGQKHDTHMILCKAFVVCN</sequence>
<dbReference type="Proteomes" id="UP000554235">
    <property type="component" value="Unassembled WGS sequence"/>
</dbReference>
<dbReference type="AlphaFoldDB" id="A0A8H4L3Q9"/>
<feature type="compositionally biased region" description="Polar residues" evidence="2">
    <location>
        <begin position="1"/>
        <end position="23"/>
    </location>
</feature>
<comment type="caution">
    <text evidence="3">The sequence shown here is derived from an EMBL/GenBank/DDBJ whole genome shotgun (WGS) entry which is preliminary data.</text>
</comment>
<reference evidence="3 4" key="1">
    <citation type="submission" date="2020-01" db="EMBL/GenBank/DDBJ databases">
        <title>Identification and distribution of gene clusters putatively required for synthesis of sphingolipid metabolism inhibitors in phylogenetically diverse species of the filamentous fungus Fusarium.</title>
        <authorList>
            <person name="Kim H.-S."/>
            <person name="Busman M."/>
            <person name="Brown D.W."/>
            <person name="Divon H."/>
            <person name="Uhlig S."/>
            <person name="Proctor R.H."/>
        </authorList>
    </citation>
    <scope>NUCLEOTIDE SEQUENCE [LARGE SCALE GENOMIC DNA]</scope>
    <source>
        <strain evidence="3 4">NRRL 20459</strain>
    </source>
</reference>
<dbReference type="OrthoDB" id="5213630at2759"/>
<feature type="coiled-coil region" evidence="1">
    <location>
        <begin position="117"/>
        <end position="172"/>
    </location>
</feature>